<proteinExistence type="predicted"/>
<keyword evidence="4" id="KW-1185">Reference proteome</keyword>
<dbReference type="RefSeq" id="WP_260977171.1">
    <property type="nucleotide sequence ID" value="NZ_JAOANI010000028.1"/>
</dbReference>
<keyword evidence="2" id="KW-0472">Membrane</keyword>
<evidence type="ECO:0000313" key="4">
    <source>
        <dbReference type="Proteomes" id="UP001147830"/>
    </source>
</evidence>
<gene>
    <name evidence="3" type="ORF">NYR02_15025</name>
</gene>
<dbReference type="AlphaFoldDB" id="A0A9X3ATL0"/>
<protein>
    <recommendedName>
        <fullName evidence="5">Lipase chaperone</fullName>
    </recommendedName>
</protein>
<evidence type="ECO:0000256" key="1">
    <source>
        <dbReference type="SAM" id="MobiDB-lite"/>
    </source>
</evidence>
<keyword evidence="2" id="KW-1133">Transmembrane helix</keyword>
<feature type="region of interest" description="Disordered" evidence="1">
    <location>
        <begin position="96"/>
        <end position="121"/>
    </location>
</feature>
<sequence length="211" mass="23483">MKATWINVLLLSGGAGLIAALLWLRQVDVLVGENHALPQTEEPVYTPTVVPPLQAPAAPDSAKGKTADSAIHDLDNSELDAWLPRLNRDAIASMQAARINGDPRAPKLSPSRPREMPTAEELADEEQYLAYEQRQEKRMFRAFVEASKQKTALIQQYIDQAEAGGISEEEVAFAREKIRKIEAMALKLQQENPDIMQESFKPEDNWLPAVN</sequence>
<name>A0A9X3ATL0_9GAMM</name>
<organism evidence="3 4">
    <name type="scientific">Thalassolituus pacificus</name>
    <dbReference type="NCBI Taxonomy" id="2975440"/>
    <lineage>
        <taxon>Bacteria</taxon>
        <taxon>Pseudomonadati</taxon>
        <taxon>Pseudomonadota</taxon>
        <taxon>Gammaproteobacteria</taxon>
        <taxon>Oceanospirillales</taxon>
        <taxon>Oceanospirillaceae</taxon>
        <taxon>Thalassolituus</taxon>
    </lineage>
</organism>
<evidence type="ECO:0000313" key="3">
    <source>
        <dbReference type="EMBL" id="MCT7360333.1"/>
    </source>
</evidence>
<dbReference type="EMBL" id="JAOANI010000028">
    <property type="protein sequence ID" value="MCT7360333.1"/>
    <property type="molecule type" value="Genomic_DNA"/>
</dbReference>
<reference evidence="3" key="1">
    <citation type="journal article" date="2022" name="Front. Microbiol.">
        <title>Genome-based taxonomic rearrangement of Oceanobacter-related bacteria including the description of Thalassolituus hydrocarbonoclasticus sp. nov. and Thalassolituus pacificus sp. nov. and emended description of the genus Thalassolituus.</title>
        <authorList>
            <person name="Dong C."/>
            <person name="Wei L."/>
            <person name="Wang J."/>
            <person name="Lai Q."/>
            <person name="Huang Z."/>
            <person name="Shao Z."/>
        </authorList>
    </citation>
    <scope>NUCLEOTIDE SEQUENCE</scope>
    <source>
        <strain evidence="3">59MF3M-4</strain>
    </source>
</reference>
<keyword evidence="2" id="KW-0812">Transmembrane</keyword>
<evidence type="ECO:0008006" key="5">
    <source>
        <dbReference type="Google" id="ProtNLM"/>
    </source>
</evidence>
<comment type="caution">
    <text evidence="3">The sequence shown here is derived from an EMBL/GenBank/DDBJ whole genome shotgun (WGS) entry which is preliminary data.</text>
</comment>
<feature type="transmembrane region" description="Helical" evidence="2">
    <location>
        <begin position="6"/>
        <end position="24"/>
    </location>
</feature>
<reference evidence="3" key="2">
    <citation type="submission" date="2022-08" db="EMBL/GenBank/DDBJ databases">
        <authorList>
            <person name="Dong C."/>
        </authorList>
    </citation>
    <scope>NUCLEOTIDE SEQUENCE</scope>
    <source>
        <strain evidence="3">59MF3M-4</strain>
    </source>
</reference>
<evidence type="ECO:0000256" key="2">
    <source>
        <dbReference type="SAM" id="Phobius"/>
    </source>
</evidence>
<accession>A0A9X3ATL0</accession>
<dbReference type="Proteomes" id="UP001147830">
    <property type="component" value="Unassembled WGS sequence"/>
</dbReference>